<keyword evidence="4" id="KW-1185">Reference proteome</keyword>
<dbReference type="GO" id="GO:0031146">
    <property type="term" value="P:SCF-dependent proteasomal ubiquitin-dependent protein catabolic process"/>
    <property type="evidence" value="ECO:0007669"/>
    <property type="project" value="TreeGrafter"/>
</dbReference>
<dbReference type="InterPro" id="IPR006553">
    <property type="entry name" value="Leu-rich_rpt_Cys-con_subtyp"/>
</dbReference>
<dbReference type="SUPFAM" id="SSF52047">
    <property type="entry name" value="RNI-like"/>
    <property type="match status" value="1"/>
</dbReference>
<sequence>MNPSPFKPVTSPPDTHTVTSKIDADSRPTGSRRRRWSPKGLIVGLIVIVACVFVMGSFLRRQSESAVDVTGATGEESIDSGQGHPDFAAQVANVVAGDSTRLLFADVPISDGMLQDLPVQLLTGLDTVVADQGVVTDEGLTALAKLPGLEQLRLRHSPITDAGVAALVGCEKLWLLNLPQCQVSSKGIESLKKVTALTQLRLGSPRLGNEACTAIAELKSLRGLHLIGVPVTDEGLQTLASLPHLDSLYLDDCEVTEAGWDWLFQHHPQLHVHVDQAHHDRDPNLHSH</sequence>
<dbReference type="Gene3D" id="3.80.10.10">
    <property type="entry name" value="Ribonuclease Inhibitor"/>
    <property type="match status" value="2"/>
</dbReference>
<evidence type="ECO:0000313" key="4">
    <source>
        <dbReference type="Proteomes" id="UP000319908"/>
    </source>
</evidence>
<keyword evidence="2" id="KW-0812">Transmembrane</keyword>
<dbReference type="OrthoDB" id="232968at2"/>
<dbReference type="Proteomes" id="UP000319908">
    <property type="component" value="Unassembled WGS sequence"/>
</dbReference>
<dbReference type="PANTHER" id="PTHR13318:SF105">
    <property type="entry name" value="F-BOX_LRR-REPEAT PROTEIN 3"/>
    <property type="match status" value="1"/>
</dbReference>
<reference evidence="3 4" key="1">
    <citation type="journal article" date="2020" name="Antonie Van Leeuwenhoek">
        <title>Rhodopirellula heiligendammensis sp. nov., Rhodopirellula pilleata sp. nov., and Rhodopirellula solitaria sp. nov. isolated from natural or artificial marine surfaces in Northern Germany and California, USA, and emended description of the genus Rhodopirellula.</title>
        <authorList>
            <person name="Kallscheuer N."/>
            <person name="Wiegand S."/>
            <person name="Jogler M."/>
            <person name="Boedeker C."/>
            <person name="Peeters S.H."/>
            <person name="Rast P."/>
            <person name="Heuer A."/>
            <person name="Jetten M.S.M."/>
            <person name="Rohde M."/>
            <person name="Jogler C."/>
        </authorList>
    </citation>
    <scope>NUCLEOTIDE SEQUENCE [LARGE SCALE GENOMIC DNA]</scope>
    <source>
        <strain evidence="3 4">Poly21</strain>
    </source>
</reference>
<dbReference type="GO" id="GO:0019005">
    <property type="term" value="C:SCF ubiquitin ligase complex"/>
    <property type="evidence" value="ECO:0007669"/>
    <property type="project" value="TreeGrafter"/>
</dbReference>
<comment type="caution">
    <text evidence="3">The sequence shown here is derived from an EMBL/GenBank/DDBJ whole genome shotgun (WGS) entry which is preliminary data.</text>
</comment>
<dbReference type="InterPro" id="IPR032675">
    <property type="entry name" value="LRR_dom_sf"/>
</dbReference>
<keyword evidence="2" id="KW-1133">Transmembrane helix</keyword>
<keyword evidence="2" id="KW-0472">Membrane</keyword>
<protein>
    <submittedName>
        <fullName evidence="3">Leucine Rich repeats (2 copies)</fullName>
    </submittedName>
</protein>
<evidence type="ECO:0000256" key="1">
    <source>
        <dbReference type="SAM" id="MobiDB-lite"/>
    </source>
</evidence>
<evidence type="ECO:0000256" key="2">
    <source>
        <dbReference type="SAM" id="Phobius"/>
    </source>
</evidence>
<dbReference type="SMART" id="SM00367">
    <property type="entry name" value="LRR_CC"/>
    <property type="match status" value="2"/>
</dbReference>
<dbReference type="AlphaFoldDB" id="A0A5C6BEE4"/>
<evidence type="ECO:0000313" key="3">
    <source>
        <dbReference type="EMBL" id="TWU09851.1"/>
    </source>
</evidence>
<feature type="transmembrane region" description="Helical" evidence="2">
    <location>
        <begin position="41"/>
        <end position="59"/>
    </location>
</feature>
<dbReference type="PANTHER" id="PTHR13318">
    <property type="entry name" value="PARTNER OF PAIRED, ISOFORM B-RELATED"/>
    <property type="match status" value="1"/>
</dbReference>
<organism evidence="3 4">
    <name type="scientific">Allorhodopirellula heiligendammensis</name>
    <dbReference type="NCBI Taxonomy" id="2714739"/>
    <lineage>
        <taxon>Bacteria</taxon>
        <taxon>Pseudomonadati</taxon>
        <taxon>Planctomycetota</taxon>
        <taxon>Planctomycetia</taxon>
        <taxon>Pirellulales</taxon>
        <taxon>Pirellulaceae</taxon>
        <taxon>Allorhodopirellula</taxon>
    </lineage>
</organism>
<dbReference type="InterPro" id="IPR001611">
    <property type="entry name" value="Leu-rich_rpt"/>
</dbReference>
<proteinExistence type="predicted"/>
<accession>A0A5C6BEE4</accession>
<dbReference type="EMBL" id="SJPU01000006">
    <property type="protein sequence ID" value="TWU09851.1"/>
    <property type="molecule type" value="Genomic_DNA"/>
</dbReference>
<feature type="region of interest" description="Disordered" evidence="1">
    <location>
        <begin position="1"/>
        <end position="34"/>
    </location>
</feature>
<dbReference type="Pfam" id="PF13516">
    <property type="entry name" value="LRR_6"/>
    <property type="match status" value="1"/>
</dbReference>
<name>A0A5C6BEE4_9BACT</name>
<gene>
    <name evidence="3" type="ORF">Poly21_53980</name>
</gene>